<dbReference type="EMBL" id="CP061723">
    <property type="protein sequence ID" value="QOC96266.1"/>
    <property type="molecule type" value="Genomic_DNA"/>
</dbReference>
<reference evidence="2 4" key="3">
    <citation type="submission" date="2020-09" db="EMBL/GenBank/DDBJ databases">
        <title>Co-existence of a novel multidrug-resistance efflux pump with carbapenem resistance gene blaVIM-2 in one megaplasmid in Pseudomonas putida.</title>
        <authorList>
            <person name="Peng K."/>
            <person name="Li R."/>
        </authorList>
    </citation>
    <scope>NUCLEOTIDE SEQUENCE [LARGE SCALE GENOMIC DNA]</scope>
    <source>
        <strain evidence="2 4">ZXPA-20</strain>
    </source>
</reference>
<dbReference type="EMBL" id="MING01000083">
    <property type="protein sequence ID" value="POG02882.1"/>
    <property type="molecule type" value="Genomic_DNA"/>
</dbReference>
<reference evidence="1 3" key="2">
    <citation type="submission" date="2018-03" db="EMBL/GenBank/DDBJ databases">
        <title>Draft genome of Pseudomonas putida strain KH-18-2.</title>
        <authorList>
            <person name="Yoshizawa S."/>
            <person name="Khan N.H."/>
            <person name="Nishimura M."/>
            <person name="Chiura H.X."/>
            <person name="Ogura Y."/>
            <person name="Hayashi T."/>
            <person name="Kogure K."/>
        </authorList>
    </citation>
    <scope>NUCLEOTIDE SEQUENCE [LARGE SCALE GENOMIC DNA]</scope>
    <source>
        <strain evidence="1 3">KH-18-2</strain>
    </source>
</reference>
<evidence type="ECO:0000313" key="4">
    <source>
        <dbReference type="Proteomes" id="UP000516786"/>
    </source>
</evidence>
<evidence type="ECO:0000313" key="1">
    <source>
        <dbReference type="EMBL" id="POG02882.1"/>
    </source>
</evidence>
<organism evidence="1 3">
    <name type="scientific">Pseudomonas putida</name>
    <name type="common">Arthrobacter siderocapsulatus</name>
    <dbReference type="NCBI Taxonomy" id="303"/>
    <lineage>
        <taxon>Bacteria</taxon>
        <taxon>Pseudomonadati</taxon>
        <taxon>Pseudomonadota</taxon>
        <taxon>Gammaproteobacteria</taxon>
        <taxon>Pseudomonadales</taxon>
        <taxon>Pseudomonadaceae</taxon>
        <taxon>Pseudomonas</taxon>
    </lineage>
</organism>
<accession>A0A2S3WND5</accession>
<dbReference type="RefSeq" id="WP_028699722.1">
    <property type="nucleotide sequence ID" value="NZ_CP018743.1"/>
</dbReference>
<evidence type="ECO:0000313" key="2">
    <source>
        <dbReference type="EMBL" id="QOC96266.1"/>
    </source>
</evidence>
<dbReference type="Proteomes" id="UP000516786">
    <property type="component" value="Chromosome"/>
</dbReference>
<name>A0A2S3WND5_PSEPU</name>
<protein>
    <submittedName>
        <fullName evidence="1">Uncharacterized protein</fullName>
    </submittedName>
</protein>
<proteinExistence type="predicted"/>
<reference evidence="1 3" key="1">
    <citation type="submission" date="2016-08" db="EMBL/GenBank/DDBJ databases">
        <authorList>
            <person name="Seilhamer J.J."/>
        </authorList>
    </citation>
    <scope>NUCLEOTIDE SEQUENCE [LARGE SCALE GENOMIC DNA]</scope>
    <source>
        <strain evidence="1 3">KH-18-2</strain>
    </source>
</reference>
<gene>
    <name evidence="1" type="ORF">BGP82_16360</name>
    <name evidence="2" type="ORF">ID616_19490</name>
</gene>
<dbReference type="Proteomes" id="UP000237378">
    <property type="component" value="Unassembled WGS sequence"/>
</dbReference>
<dbReference type="AlphaFoldDB" id="A0A2S3WND5"/>
<evidence type="ECO:0000313" key="3">
    <source>
        <dbReference type="Proteomes" id="UP000237378"/>
    </source>
</evidence>
<sequence>MNKFYISPKRCPIFDWVRFRAGSDLEMGLLFGSVSIRGETDAVNVLISQVNIHDEMFFLVGVIVILTF</sequence>